<dbReference type="InterPro" id="IPR053722">
    <property type="entry name" value="Curli_assembly_CsgC/AgfC"/>
</dbReference>
<accession>A0AAE2ZPA6</accession>
<feature type="signal peptide" evidence="1">
    <location>
        <begin position="1"/>
        <end position="24"/>
    </location>
</feature>
<dbReference type="NCBIfam" id="NF041112">
    <property type="entry name" value="chap_CsgH_alph"/>
    <property type="match status" value="1"/>
</dbReference>
<feature type="chain" id="PRO_5042047648" description="CsgH-like domain-containing protein" evidence="1">
    <location>
        <begin position="25"/>
        <end position="129"/>
    </location>
</feature>
<evidence type="ECO:0000259" key="2">
    <source>
        <dbReference type="Pfam" id="PF21112"/>
    </source>
</evidence>
<comment type="caution">
    <text evidence="3">The sequence shown here is derived from an EMBL/GenBank/DDBJ whole genome shotgun (WGS) entry which is preliminary data.</text>
</comment>
<keyword evidence="4" id="KW-1185">Reference proteome</keyword>
<dbReference type="RefSeq" id="WP_220229053.1">
    <property type="nucleotide sequence ID" value="NZ_JAICBX010000002.1"/>
</dbReference>
<dbReference type="AlphaFoldDB" id="A0AAE2ZPA6"/>
<sequence length="129" mass="12805">MKKKTSITLMSAAFAAALSGAALTANSGQAHSNETRCEIVTETSGGMVTLQGVVHADAPLSGSYTFRVESAGGGGGSNIRQGGSFSAAPGQPAMLGRVTLGGGSALYDAALGVDTNAGRFTCHERAGQI</sequence>
<dbReference type="EMBL" id="JAICBX010000002">
    <property type="protein sequence ID" value="MBW8638430.1"/>
    <property type="molecule type" value="Genomic_DNA"/>
</dbReference>
<dbReference type="Pfam" id="PF21112">
    <property type="entry name" value="CsgH"/>
    <property type="match status" value="1"/>
</dbReference>
<evidence type="ECO:0000256" key="1">
    <source>
        <dbReference type="SAM" id="SignalP"/>
    </source>
</evidence>
<reference evidence="3" key="1">
    <citation type="submission" date="2021-08" db="EMBL/GenBank/DDBJ databases">
        <title>Hoeflea bacterium WL0058 sp. nov., isolated from the sediment.</title>
        <authorList>
            <person name="Wang L."/>
            <person name="Zhang D."/>
        </authorList>
    </citation>
    <scope>NUCLEOTIDE SEQUENCE</scope>
    <source>
        <strain evidence="3">WL0058</strain>
    </source>
</reference>
<evidence type="ECO:0000313" key="3">
    <source>
        <dbReference type="EMBL" id="MBW8638430.1"/>
    </source>
</evidence>
<gene>
    <name evidence="3" type="ORF">K1W69_14630</name>
</gene>
<dbReference type="Gene3D" id="2.60.40.2420">
    <property type="match status" value="1"/>
</dbReference>
<dbReference type="InterPro" id="IPR047726">
    <property type="entry name" value="CsgH_dom"/>
</dbReference>
<evidence type="ECO:0000313" key="4">
    <source>
        <dbReference type="Proteomes" id="UP001196509"/>
    </source>
</evidence>
<organism evidence="3 4">
    <name type="scientific">Flavimaribacter sediminis</name>
    <dbReference type="NCBI Taxonomy" id="2865987"/>
    <lineage>
        <taxon>Bacteria</taxon>
        <taxon>Pseudomonadati</taxon>
        <taxon>Pseudomonadota</taxon>
        <taxon>Alphaproteobacteria</taxon>
        <taxon>Hyphomicrobiales</taxon>
        <taxon>Rhizobiaceae</taxon>
        <taxon>Flavimaribacter</taxon>
    </lineage>
</organism>
<dbReference type="InterPro" id="IPR048632">
    <property type="entry name" value="CsgH-like"/>
</dbReference>
<proteinExistence type="predicted"/>
<keyword evidence="1" id="KW-0732">Signal</keyword>
<dbReference type="Proteomes" id="UP001196509">
    <property type="component" value="Unassembled WGS sequence"/>
</dbReference>
<name>A0AAE2ZPA6_9HYPH</name>
<feature type="domain" description="CsgH-like" evidence="2">
    <location>
        <begin position="36"/>
        <end position="118"/>
    </location>
</feature>
<protein>
    <recommendedName>
        <fullName evidence="2">CsgH-like domain-containing protein</fullName>
    </recommendedName>
</protein>